<feature type="transmembrane region" description="Helical" evidence="4">
    <location>
        <begin position="139"/>
        <end position="162"/>
    </location>
</feature>
<dbReference type="EMBL" id="DSID01000081">
    <property type="protein sequence ID" value="HEX69812.1"/>
    <property type="molecule type" value="Genomic_DNA"/>
</dbReference>
<dbReference type="AlphaFoldDB" id="A0A7C3A702"/>
<sequence length="413" mass="42922">MKRLFYYGWIVVAVTFATLLISAGVRSAPGVFIHPLEVDPHLRWSRDAISLAVSIGLVLYGLAGPFGGRLMDRFGPTRVALAGLALMAASTATTAAVSHLWQLHLLWGVLSGVGTGLVAMVLGATVANRWFVARRGLVMGIFGAAASAGQLVFLPLLMWLVVAVGWRSASLALAGLAAAALIPVALLMRDDPADLGLRPYGASASAGGGAPPAPTSGVMRRAVATPEFWLLAGSFFVCGATSNGLIGTHFIPHSIDHGIPEVTAAGALALMGAMNFVGTIASGWLTDRFDPRKLLACYYSFRGLSLFLLPFVTDFSGLAVFAVVFGLDYIATVPPTVALAADRFGRQHVGTVFGWVFFAHQVGAGLAAYLGGVTRVALGDYQLAFLAAGALALMGGAMALRISREPVKAAATP</sequence>
<dbReference type="Pfam" id="PF07690">
    <property type="entry name" value="MFS_1"/>
    <property type="match status" value="1"/>
</dbReference>
<evidence type="ECO:0000256" key="4">
    <source>
        <dbReference type="SAM" id="Phobius"/>
    </source>
</evidence>
<dbReference type="InterPro" id="IPR011701">
    <property type="entry name" value="MFS"/>
</dbReference>
<dbReference type="PANTHER" id="PTHR11360">
    <property type="entry name" value="MONOCARBOXYLATE TRANSPORTER"/>
    <property type="match status" value="1"/>
</dbReference>
<dbReference type="InterPro" id="IPR020846">
    <property type="entry name" value="MFS_dom"/>
</dbReference>
<dbReference type="InterPro" id="IPR050327">
    <property type="entry name" value="Proton-linked_MCT"/>
</dbReference>
<keyword evidence="2 4" id="KW-1133">Transmembrane helix</keyword>
<dbReference type="PANTHER" id="PTHR11360:SF284">
    <property type="entry name" value="EG:103B4.3 PROTEIN-RELATED"/>
    <property type="match status" value="1"/>
</dbReference>
<feature type="transmembrane region" description="Helical" evidence="4">
    <location>
        <begin position="228"/>
        <end position="251"/>
    </location>
</feature>
<evidence type="ECO:0000256" key="2">
    <source>
        <dbReference type="ARBA" id="ARBA00022989"/>
    </source>
</evidence>
<dbReference type="SUPFAM" id="SSF103473">
    <property type="entry name" value="MFS general substrate transporter"/>
    <property type="match status" value="1"/>
</dbReference>
<proteinExistence type="predicted"/>
<dbReference type="GO" id="GO:0022857">
    <property type="term" value="F:transmembrane transporter activity"/>
    <property type="evidence" value="ECO:0007669"/>
    <property type="project" value="InterPro"/>
</dbReference>
<dbReference type="InterPro" id="IPR036259">
    <property type="entry name" value="MFS_trans_sf"/>
</dbReference>
<feature type="transmembrane region" description="Helical" evidence="4">
    <location>
        <begin position="107"/>
        <end position="127"/>
    </location>
</feature>
<reference evidence="6" key="1">
    <citation type="journal article" date="2020" name="mSystems">
        <title>Genome- and Community-Level Interaction Insights into Carbon Utilization and Element Cycling Functions of Hydrothermarchaeota in Hydrothermal Sediment.</title>
        <authorList>
            <person name="Zhou Z."/>
            <person name="Liu Y."/>
            <person name="Xu W."/>
            <person name="Pan J."/>
            <person name="Luo Z.H."/>
            <person name="Li M."/>
        </authorList>
    </citation>
    <scope>NUCLEOTIDE SEQUENCE [LARGE SCALE GENOMIC DNA]</scope>
    <source>
        <strain evidence="6">SpSt-192</strain>
    </source>
</reference>
<feature type="transmembrane region" description="Helical" evidence="4">
    <location>
        <begin position="383"/>
        <end position="400"/>
    </location>
</feature>
<feature type="domain" description="Major facilitator superfamily (MFS) profile" evidence="5">
    <location>
        <begin position="10"/>
        <end position="407"/>
    </location>
</feature>
<keyword evidence="3 4" id="KW-0472">Membrane</keyword>
<feature type="transmembrane region" description="Helical" evidence="4">
    <location>
        <begin position="263"/>
        <end position="285"/>
    </location>
</feature>
<feature type="transmembrane region" description="Helical" evidence="4">
    <location>
        <begin position="7"/>
        <end position="28"/>
    </location>
</feature>
<keyword evidence="1 4" id="KW-0812">Transmembrane</keyword>
<evidence type="ECO:0000256" key="1">
    <source>
        <dbReference type="ARBA" id="ARBA00022692"/>
    </source>
</evidence>
<dbReference type="PROSITE" id="PS50850">
    <property type="entry name" value="MFS"/>
    <property type="match status" value="1"/>
</dbReference>
<feature type="transmembrane region" description="Helical" evidence="4">
    <location>
        <begin position="48"/>
        <end position="67"/>
    </location>
</feature>
<evidence type="ECO:0000259" key="5">
    <source>
        <dbReference type="PROSITE" id="PS50850"/>
    </source>
</evidence>
<name>A0A7C3A702_9BACT</name>
<feature type="transmembrane region" description="Helical" evidence="4">
    <location>
        <begin position="352"/>
        <end position="371"/>
    </location>
</feature>
<organism evidence="6">
    <name type="scientific">Thermorudis sp</name>
    <dbReference type="NCBI Taxonomy" id="1969470"/>
    <lineage>
        <taxon>Bacteria</taxon>
        <taxon>Pseudomonadati</taxon>
        <taxon>Thermomicrobiota</taxon>
        <taxon>Thermomicrobia</taxon>
        <taxon>Thermomicrobia incertae sedis</taxon>
        <taxon>Thermorudis</taxon>
    </lineage>
</organism>
<dbReference type="CDD" id="cd17355">
    <property type="entry name" value="MFS_YcxA_like"/>
    <property type="match status" value="1"/>
</dbReference>
<evidence type="ECO:0000313" key="6">
    <source>
        <dbReference type="EMBL" id="HEX69812.1"/>
    </source>
</evidence>
<comment type="caution">
    <text evidence="6">The sequence shown here is derived from an EMBL/GenBank/DDBJ whole genome shotgun (WGS) entry which is preliminary data.</text>
</comment>
<evidence type="ECO:0000256" key="3">
    <source>
        <dbReference type="ARBA" id="ARBA00023136"/>
    </source>
</evidence>
<dbReference type="Gene3D" id="1.20.1250.20">
    <property type="entry name" value="MFS general substrate transporter like domains"/>
    <property type="match status" value="2"/>
</dbReference>
<gene>
    <name evidence="6" type="ORF">ENP13_01000</name>
</gene>
<feature type="transmembrane region" description="Helical" evidence="4">
    <location>
        <begin position="79"/>
        <end position="101"/>
    </location>
</feature>
<protein>
    <submittedName>
        <fullName evidence="6">MFS transporter</fullName>
    </submittedName>
</protein>
<accession>A0A7C3A702</accession>
<feature type="transmembrane region" description="Helical" evidence="4">
    <location>
        <begin position="168"/>
        <end position="188"/>
    </location>
</feature>